<organism evidence="1 2">
    <name type="scientific">Paenibacillus durus ATCC 35681</name>
    <dbReference type="NCBI Taxonomy" id="1333534"/>
    <lineage>
        <taxon>Bacteria</taxon>
        <taxon>Bacillati</taxon>
        <taxon>Bacillota</taxon>
        <taxon>Bacilli</taxon>
        <taxon>Bacillales</taxon>
        <taxon>Paenibacillaceae</taxon>
        <taxon>Paenibacillus</taxon>
    </lineage>
</organism>
<dbReference type="Proteomes" id="UP000034189">
    <property type="component" value="Chromosome"/>
</dbReference>
<dbReference type="OrthoDB" id="2614557at2"/>
<gene>
    <name evidence="1" type="ORF">VK70_17520</name>
</gene>
<evidence type="ECO:0000313" key="1">
    <source>
        <dbReference type="EMBL" id="AKG36138.1"/>
    </source>
</evidence>
<reference evidence="1 2" key="2">
    <citation type="journal article" date="2016" name="Genome Announc.">
        <title>Genome Sequence of a Gram-Positive Diazotroph, Paenibacillus durus Type Strain ATCC 35681.</title>
        <authorList>
            <person name="Halim M.A."/>
            <person name="Rahman A.Y."/>
            <person name="Sim K.S."/>
            <person name="Yam H.C."/>
            <person name="Rahim A.A."/>
            <person name="Ghazali A.H."/>
            <person name="Najimudin N."/>
        </authorList>
    </citation>
    <scope>NUCLEOTIDE SEQUENCE [LARGE SCALE GENOMIC DNA]</scope>
    <source>
        <strain evidence="1 2">ATCC 35681</strain>
    </source>
</reference>
<name>A0A0F7FCQ3_PAEDU</name>
<protein>
    <recommendedName>
        <fullName evidence="3">DNA-binding protein</fullName>
    </recommendedName>
</protein>
<reference evidence="1 2" key="1">
    <citation type="submission" date="2015-03" db="EMBL/GenBank/DDBJ databases">
        <authorList>
            <person name="Abdul Halim M."/>
        </authorList>
    </citation>
    <scope>NUCLEOTIDE SEQUENCE [LARGE SCALE GENOMIC DNA]</scope>
    <source>
        <strain evidence="1 2">ATCC 35681</strain>
    </source>
</reference>
<accession>A0A0F7FCQ3</accession>
<evidence type="ECO:0000313" key="2">
    <source>
        <dbReference type="Proteomes" id="UP000034189"/>
    </source>
</evidence>
<dbReference type="PATRIC" id="fig|1333534.5.peg.3858"/>
<evidence type="ECO:0008006" key="3">
    <source>
        <dbReference type="Google" id="ProtNLM"/>
    </source>
</evidence>
<dbReference type="HOGENOM" id="CLU_179248_0_0_9"/>
<proteinExistence type="predicted"/>
<sequence>MAVVLIEEDDLKALIRSAVEEGVAGIKTNDLPPFMRRQEFMDFMGIGSAKANELFKRKGFPVTWEFGHPRVITSLLVKWAEDNSEWVDKHAGDEWKRRREAM</sequence>
<dbReference type="RefSeq" id="WP_025700294.1">
    <property type="nucleotide sequence ID" value="NZ_ASQQ01000759.1"/>
</dbReference>
<dbReference type="EMBL" id="CP011114">
    <property type="protein sequence ID" value="AKG36138.1"/>
    <property type="molecule type" value="Genomic_DNA"/>
</dbReference>
<dbReference type="AlphaFoldDB" id="A0A0F7FCQ3"/>